<reference evidence="2" key="1">
    <citation type="submission" date="2022-01" db="EMBL/GenBank/DDBJ databases">
        <authorList>
            <person name="King R."/>
        </authorList>
    </citation>
    <scope>NUCLEOTIDE SEQUENCE</scope>
</reference>
<evidence type="ECO:0000313" key="2">
    <source>
        <dbReference type="EMBL" id="CAH1405384.1"/>
    </source>
</evidence>
<dbReference type="Proteomes" id="UP001152798">
    <property type="component" value="Chromosome 6"/>
</dbReference>
<evidence type="ECO:0000313" key="3">
    <source>
        <dbReference type="Proteomes" id="UP001152798"/>
    </source>
</evidence>
<keyword evidence="3" id="KW-1185">Reference proteome</keyword>
<dbReference type="EMBL" id="OV725082">
    <property type="protein sequence ID" value="CAH1405384.1"/>
    <property type="molecule type" value="Genomic_DNA"/>
</dbReference>
<proteinExistence type="predicted"/>
<evidence type="ECO:0008006" key="4">
    <source>
        <dbReference type="Google" id="ProtNLM"/>
    </source>
</evidence>
<dbReference type="OrthoDB" id="6612757at2759"/>
<feature type="signal peptide" evidence="1">
    <location>
        <begin position="1"/>
        <end position="18"/>
    </location>
</feature>
<protein>
    <recommendedName>
        <fullName evidence="4">Neuropeptide</fullName>
    </recommendedName>
</protein>
<accession>A0A9P0MUC9</accession>
<keyword evidence="1" id="KW-0732">Signal</keyword>
<organism evidence="2 3">
    <name type="scientific">Nezara viridula</name>
    <name type="common">Southern green stink bug</name>
    <name type="synonym">Cimex viridulus</name>
    <dbReference type="NCBI Taxonomy" id="85310"/>
    <lineage>
        <taxon>Eukaryota</taxon>
        <taxon>Metazoa</taxon>
        <taxon>Ecdysozoa</taxon>
        <taxon>Arthropoda</taxon>
        <taxon>Hexapoda</taxon>
        <taxon>Insecta</taxon>
        <taxon>Pterygota</taxon>
        <taxon>Neoptera</taxon>
        <taxon>Paraneoptera</taxon>
        <taxon>Hemiptera</taxon>
        <taxon>Heteroptera</taxon>
        <taxon>Panheteroptera</taxon>
        <taxon>Pentatomomorpha</taxon>
        <taxon>Pentatomoidea</taxon>
        <taxon>Pentatomidae</taxon>
        <taxon>Pentatominae</taxon>
        <taxon>Nezara</taxon>
    </lineage>
</organism>
<gene>
    <name evidence="2" type="ORF">NEZAVI_LOCUS13610</name>
</gene>
<evidence type="ECO:0000256" key="1">
    <source>
        <dbReference type="SAM" id="SignalP"/>
    </source>
</evidence>
<name>A0A9P0MUC9_NEZVI</name>
<feature type="chain" id="PRO_5040257432" description="Neuropeptide" evidence="1">
    <location>
        <begin position="19"/>
        <end position="72"/>
    </location>
</feature>
<dbReference type="AlphaFoldDB" id="A0A9P0MUC9"/>
<sequence>MPLLKAVGLLSVIYFVAALQEDSNSTGVIVFPDEDVGDRNIIKVPLKPCPDGQQRIGGICRLVFSNPGRSEN</sequence>